<dbReference type="EMBL" id="JAAGRQ010000012">
    <property type="protein sequence ID" value="NDY55980.1"/>
    <property type="molecule type" value="Genomic_DNA"/>
</dbReference>
<name>A0A7K3NIJ6_9BACT</name>
<comment type="caution">
    <text evidence="3">The sequence shown here is derived from an EMBL/GenBank/DDBJ whole genome shotgun (WGS) entry which is preliminary data.</text>
</comment>
<evidence type="ECO:0000259" key="2">
    <source>
        <dbReference type="Pfam" id="PF01979"/>
    </source>
</evidence>
<sequence length="401" mass="42598">MRSDPSQPAAPLTIFDYNGRTTAHTARRIMTMAPGAAPLADAAVIVRDREILAVGPRRSTLAGFSGPVMDHGPATLVPGLINAHCHLELAHLRGAIPSGLGFAEWVRRLVALPMGVFDQDAAQAAAREMRTSGTACVADIATRHPGAAARTFTREGLDFVSFFEEFGFAPPTGDTPSWPADLHGLPHGLFADHVSVAGHALYSTHPDRLRAAKAWATRHGKPFSLHLAEHAGEVALLADGTGDFAELLRKRVLPRDFRPPGRSPVAHADALGLLDEHTLVVHAVHVDDADIRILAGRGCGVCLCPRSNAYIGVGRAPAEKLAAAGARICLGTDSPASNTDLDLWNEVRYLLHHWERISLADALAALTTTPARMLGRENTLGMLSPGMRSGVALLPADLEDA</sequence>
<dbReference type="GO" id="GO:0016810">
    <property type="term" value="F:hydrolase activity, acting on carbon-nitrogen (but not peptide) bonds"/>
    <property type="evidence" value="ECO:0007669"/>
    <property type="project" value="InterPro"/>
</dbReference>
<evidence type="ECO:0000256" key="1">
    <source>
        <dbReference type="ARBA" id="ARBA00022801"/>
    </source>
</evidence>
<dbReference type="SUPFAM" id="SSF51556">
    <property type="entry name" value="Metallo-dependent hydrolases"/>
    <property type="match status" value="1"/>
</dbReference>
<dbReference type="AlphaFoldDB" id="A0A7K3NIJ6"/>
<dbReference type="InterPro" id="IPR032466">
    <property type="entry name" value="Metal_Hydrolase"/>
</dbReference>
<protein>
    <submittedName>
        <fullName evidence="3">Amidohydrolase family protein</fullName>
    </submittedName>
</protein>
<keyword evidence="4" id="KW-1185">Reference proteome</keyword>
<dbReference type="PANTHER" id="PTHR43794:SF11">
    <property type="entry name" value="AMIDOHYDROLASE-RELATED DOMAIN-CONTAINING PROTEIN"/>
    <property type="match status" value="1"/>
</dbReference>
<dbReference type="PANTHER" id="PTHR43794">
    <property type="entry name" value="AMINOHYDROLASE SSNA-RELATED"/>
    <property type="match status" value="1"/>
</dbReference>
<proteinExistence type="predicted"/>
<dbReference type="Gene3D" id="3.20.20.140">
    <property type="entry name" value="Metal-dependent hydrolases"/>
    <property type="match status" value="1"/>
</dbReference>
<gene>
    <name evidence="3" type="ORF">G3N56_04375</name>
</gene>
<dbReference type="Pfam" id="PF01979">
    <property type="entry name" value="Amidohydro_1"/>
    <property type="match status" value="1"/>
</dbReference>
<dbReference type="InterPro" id="IPR011059">
    <property type="entry name" value="Metal-dep_hydrolase_composite"/>
</dbReference>
<organism evidence="3 4">
    <name type="scientific">Desulfolutivibrio sulfodismutans</name>
    <dbReference type="NCBI Taxonomy" id="63561"/>
    <lineage>
        <taxon>Bacteria</taxon>
        <taxon>Pseudomonadati</taxon>
        <taxon>Thermodesulfobacteriota</taxon>
        <taxon>Desulfovibrionia</taxon>
        <taxon>Desulfovibrionales</taxon>
        <taxon>Desulfovibrionaceae</taxon>
        <taxon>Desulfolutivibrio</taxon>
    </lineage>
</organism>
<keyword evidence="1 3" id="KW-0378">Hydrolase</keyword>
<reference evidence="3 4" key="1">
    <citation type="submission" date="2020-02" db="EMBL/GenBank/DDBJ databases">
        <title>Comparative genomics of sulfur disproportionating microorganisms.</title>
        <authorList>
            <person name="Ward L.M."/>
            <person name="Bertran E."/>
            <person name="Johnston D.T."/>
        </authorList>
    </citation>
    <scope>NUCLEOTIDE SEQUENCE [LARGE SCALE GENOMIC DNA]</scope>
    <source>
        <strain evidence="3 4">DSM 3696</strain>
    </source>
</reference>
<dbReference type="SUPFAM" id="SSF51338">
    <property type="entry name" value="Composite domain of metallo-dependent hydrolases"/>
    <property type="match status" value="1"/>
</dbReference>
<feature type="domain" description="Amidohydrolase-related" evidence="2">
    <location>
        <begin position="75"/>
        <end position="386"/>
    </location>
</feature>
<dbReference type="Proteomes" id="UP000469724">
    <property type="component" value="Unassembled WGS sequence"/>
</dbReference>
<accession>A0A7K3NIJ6</accession>
<dbReference type="InterPro" id="IPR050287">
    <property type="entry name" value="MTA/SAH_deaminase"/>
</dbReference>
<evidence type="ECO:0000313" key="4">
    <source>
        <dbReference type="Proteomes" id="UP000469724"/>
    </source>
</evidence>
<evidence type="ECO:0000313" key="3">
    <source>
        <dbReference type="EMBL" id="NDY55980.1"/>
    </source>
</evidence>
<dbReference type="InterPro" id="IPR006680">
    <property type="entry name" value="Amidohydro-rel"/>
</dbReference>